<dbReference type="PANTHER" id="PTHR33463:SF145">
    <property type="entry name" value="NB-ARC DOMAIN-CONTAINING PROTEIN"/>
    <property type="match status" value="1"/>
</dbReference>
<dbReference type="EMBL" id="BDQV01007645">
    <property type="protein sequence ID" value="GAY31721.1"/>
    <property type="molecule type" value="Genomic_DNA"/>
</dbReference>
<evidence type="ECO:0000256" key="1">
    <source>
        <dbReference type="ARBA" id="ARBA00022821"/>
    </source>
</evidence>
<gene>
    <name evidence="3" type="ORF">CUMW_287150</name>
</gene>
<dbReference type="AlphaFoldDB" id="A0A2H5MW02"/>
<evidence type="ECO:0000313" key="3">
    <source>
        <dbReference type="EMBL" id="GAY31721.1"/>
    </source>
</evidence>
<feature type="non-terminal residue" evidence="3">
    <location>
        <position position="172"/>
    </location>
</feature>
<evidence type="ECO:0000313" key="4">
    <source>
        <dbReference type="Proteomes" id="UP000236630"/>
    </source>
</evidence>
<dbReference type="Gene3D" id="3.80.10.10">
    <property type="entry name" value="Ribonuclease Inhibitor"/>
    <property type="match status" value="1"/>
</dbReference>
<dbReference type="InterPro" id="IPR032675">
    <property type="entry name" value="LRR_dom_sf"/>
</dbReference>
<comment type="caution">
    <text evidence="3">The sequence shown here is derived from an EMBL/GenBank/DDBJ whole genome shotgun (WGS) entry which is preliminary data.</text>
</comment>
<proteinExistence type="predicted"/>
<name>A0A2H5MW02_CITUN</name>
<feature type="domain" description="Disease resistance protein At4g27190-like leucine-rich repeats" evidence="2">
    <location>
        <begin position="7"/>
        <end position="141"/>
    </location>
</feature>
<protein>
    <recommendedName>
        <fullName evidence="2">Disease resistance protein At4g27190-like leucine-rich repeats domain-containing protein</fullName>
    </recommendedName>
</protein>
<dbReference type="Proteomes" id="UP000236630">
    <property type="component" value="Unassembled WGS sequence"/>
</dbReference>
<organism evidence="3 4">
    <name type="scientific">Citrus unshiu</name>
    <name type="common">Satsuma mandarin</name>
    <name type="synonym">Citrus nobilis var. unshiu</name>
    <dbReference type="NCBI Taxonomy" id="55188"/>
    <lineage>
        <taxon>Eukaryota</taxon>
        <taxon>Viridiplantae</taxon>
        <taxon>Streptophyta</taxon>
        <taxon>Embryophyta</taxon>
        <taxon>Tracheophyta</taxon>
        <taxon>Spermatophyta</taxon>
        <taxon>Magnoliopsida</taxon>
        <taxon>eudicotyledons</taxon>
        <taxon>Gunneridae</taxon>
        <taxon>Pentapetalae</taxon>
        <taxon>rosids</taxon>
        <taxon>malvids</taxon>
        <taxon>Sapindales</taxon>
        <taxon>Rutaceae</taxon>
        <taxon>Aurantioideae</taxon>
        <taxon>Citrus</taxon>
    </lineage>
</organism>
<dbReference type="STRING" id="55188.A0A2H5MW02"/>
<feature type="non-terminal residue" evidence="3">
    <location>
        <position position="1"/>
    </location>
</feature>
<evidence type="ECO:0000259" key="2">
    <source>
        <dbReference type="Pfam" id="PF23247"/>
    </source>
</evidence>
<reference evidence="3 4" key="1">
    <citation type="journal article" date="2017" name="Front. Genet.">
        <title>Draft sequencing of the heterozygous diploid genome of Satsuma (Citrus unshiu Marc.) using a hybrid assembly approach.</title>
        <authorList>
            <person name="Shimizu T."/>
            <person name="Tanizawa Y."/>
            <person name="Mochizuki T."/>
            <person name="Nagasaki H."/>
            <person name="Yoshioka T."/>
            <person name="Toyoda A."/>
            <person name="Fujiyama A."/>
            <person name="Kaminuma E."/>
            <person name="Nakamura Y."/>
        </authorList>
    </citation>
    <scope>NUCLEOTIDE SEQUENCE [LARGE SCALE GENOMIC DNA]</scope>
    <source>
        <strain evidence="4">cv. Miyagawa wase</strain>
    </source>
</reference>
<dbReference type="SUPFAM" id="SSF52047">
    <property type="entry name" value="RNI-like"/>
    <property type="match status" value="1"/>
</dbReference>
<dbReference type="InterPro" id="IPR057135">
    <property type="entry name" value="At4g27190-like_LRR"/>
</dbReference>
<dbReference type="InterPro" id="IPR050905">
    <property type="entry name" value="Plant_NBS-LRR"/>
</dbReference>
<keyword evidence="4" id="KW-1185">Reference proteome</keyword>
<keyword evidence="1" id="KW-0611">Plant defense</keyword>
<dbReference type="PANTHER" id="PTHR33463">
    <property type="entry name" value="NB-ARC DOMAIN-CONTAINING PROTEIN-RELATED"/>
    <property type="match status" value="1"/>
</dbReference>
<dbReference type="Pfam" id="PF23247">
    <property type="entry name" value="LRR_RPS2"/>
    <property type="match status" value="1"/>
</dbReference>
<sequence>IGFRDMEFLQFSHFPRLKEIWHGQALPVSFFNNLRHLVVDDCTNMSSAIPANLLRCLNNLMYLEVRNCESLEEVLHLKELNADKEHIGPLFPKLFELRLTDLPKLKRFCNFTGNIIELPELENLTIENCPDMETFISNSVVHVTTDNKEPQKLTSEENFLLAHQVQPLFDEK</sequence>
<accession>A0A2H5MW02</accession>